<dbReference type="InterPro" id="IPR020843">
    <property type="entry name" value="ER"/>
</dbReference>
<organism evidence="2 3">
    <name type="scientific">Caballeronia insecticola</name>
    <dbReference type="NCBI Taxonomy" id="758793"/>
    <lineage>
        <taxon>Bacteria</taxon>
        <taxon>Pseudomonadati</taxon>
        <taxon>Pseudomonadota</taxon>
        <taxon>Betaproteobacteria</taxon>
        <taxon>Burkholderiales</taxon>
        <taxon>Burkholderiaceae</taxon>
        <taxon>Caballeronia</taxon>
    </lineage>
</organism>
<proteinExistence type="predicted"/>
<dbReference type="InterPro" id="IPR011032">
    <property type="entry name" value="GroES-like_sf"/>
</dbReference>
<keyword evidence="3" id="KW-1185">Reference proteome</keyword>
<dbReference type="Gene3D" id="3.90.180.10">
    <property type="entry name" value="Medium-chain alcohol dehydrogenases, catalytic domain"/>
    <property type="match status" value="1"/>
</dbReference>
<dbReference type="AlphaFoldDB" id="R4WUN7"/>
<dbReference type="Pfam" id="PF08240">
    <property type="entry name" value="ADH_N"/>
    <property type="match status" value="1"/>
</dbReference>
<evidence type="ECO:0000259" key="1">
    <source>
        <dbReference type="SMART" id="SM00829"/>
    </source>
</evidence>
<name>R4WUN7_9BURK</name>
<feature type="domain" description="Enoyl reductase (ER)" evidence="1">
    <location>
        <begin position="52"/>
        <end position="352"/>
    </location>
</feature>
<sequence length="355" mass="37860">MEEVAGILCALQVECVRHLHVVDVHVQLFCVYPEKAMSERPTMRAIQQTEWGSLDSMKLVDVPRPTLLPTEVLVRVKAVGVNPIDYHTAMSRGYMNALSLPHIPGWDIAGIVEEVGFGTNRFKVGDEVFGFPRFPRAAGGFAEYAAVPSRQVALKPPNISFEGASAVALAGLTAWQMLVDVADVGPGSKVLVNGAAGGVGHLAVQIAKARGAHVTAVARKEKHDFVRGLGADRLIDYTTSVVTDEIRDADVVIELAGGSATIPMLKALRRDGLLISARKLPDISEIQAEAATLGVRAASFVAEPDHSGLQHLAALINRGALKVEVSSVMPFEKAVEALERIPQGHAVGKTVLRIG</sequence>
<gene>
    <name evidence="2" type="ORF">BRPE64_ECDS00810</name>
</gene>
<dbReference type="InterPro" id="IPR050700">
    <property type="entry name" value="YIM1/Zinc_Alcohol_DH_Fams"/>
</dbReference>
<dbReference type="InterPro" id="IPR036291">
    <property type="entry name" value="NAD(P)-bd_dom_sf"/>
</dbReference>
<dbReference type="PANTHER" id="PTHR11695">
    <property type="entry name" value="ALCOHOL DEHYDROGENASE RELATED"/>
    <property type="match status" value="1"/>
</dbReference>
<dbReference type="PANTHER" id="PTHR11695:SF294">
    <property type="entry name" value="RETICULON-4-INTERACTING PROTEIN 1, MITOCHONDRIAL"/>
    <property type="match status" value="1"/>
</dbReference>
<keyword evidence="2" id="KW-0614">Plasmid</keyword>
<dbReference type="Pfam" id="PF13602">
    <property type="entry name" value="ADH_zinc_N_2"/>
    <property type="match status" value="1"/>
</dbReference>
<dbReference type="CDD" id="cd05289">
    <property type="entry name" value="MDR_like_2"/>
    <property type="match status" value="1"/>
</dbReference>
<dbReference type="HOGENOM" id="CLU_026673_3_3_4"/>
<dbReference type="SMART" id="SM00829">
    <property type="entry name" value="PKS_ER"/>
    <property type="match status" value="1"/>
</dbReference>
<dbReference type="EMBL" id="AP013062">
    <property type="protein sequence ID" value="BAN28239.1"/>
    <property type="molecule type" value="Genomic_DNA"/>
</dbReference>
<evidence type="ECO:0000313" key="3">
    <source>
        <dbReference type="Proteomes" id="UP000013966"/>
    </source>
</evidence>
<dbReference type="GO" id="GO:0016491">
    <property type="term" value="F:oxidoreductase activity"/>
    <property type="evidence" value="ECO:0007669"/>
    <property type="project" value="InterPro"/>
</dbReference>
<dbReference type="Proteomes" id="UP000013966">
    <property type="component" value="Plasmid p2"/>
</dbReference>
<reference evidence="2 3" key="2">
    <citation type="journal article" date="2018" name="Int. J. Syst. Evol. Microbiol.">
        <title>Burkholderia insecticola sp. nov., a gut symbiotic bacterium of the bean bug Riptortus pedestris.</title>
        <authorList>
            <person name="Takeshita K."/>
            <person name="Tamaki H."/>
            <person name="Ohbayashi T."/>
            <person name="Meng X.-Y."/>
            <person name="Sone T."/>
            <person name="Mitani Y."/>
            <person name="Peeters C."/>
            <person name="Kikuchi Y."/>
            <person name="Vandamme P."/>
        </authorList>
    </citation>
    <scope>NUCLEOTIDE SEQUENCE [LARGE SCALE GENOMIC DNA]</scope>
    <source>
        <strain evidence="2">RPE64</strain>
        <plasmid evidence="2 3">p2</plasmid>
    </source>
</reference>
<dbReference type="Gene3D" id="3.40.50.720">
    <property type="entry name" value="NAD(P)-binding Rossmann-like Domain"/>
    <property type="match status" value="1"/>
</dbReference>
<dbReference type="SUPFAM" id="SSF51735">
    <property type="entry name" value="NAD(P)-binding Rossmann-fold domains"/>
    <property type="match status" value="1"/>
</dbReference>
<protein>
    <submittedName>
        <fullName evidence="2">Alcohol dehydrogenase zinc-binding domain protein</fullName>
    </submittedName>
</protein>
<reference evidence="2 3" key="1">
    <citation type="journal article" date="2013" name="Genome Announc.">
        <title>Complete Genome Sequence of Burkholderia sp. Strain RPE64, Bacterial Symbiont of the Bean Bug Riptortus pedestris.</title>
        <authorList>
            <person name="Shibata T.F."/>
            <person name="Maeda T."/>
            <person name="Nikoh N."/>
            <person name="Yamaguchi K."/>
            <person name="Oshima K."/>
            <person name="Hattori M."/>
            <person name="Nishiyama T."/>
            <person name="Hasebe M."/>
            <person name="Fukatsu T."/>
            <person name="Kikuchi Y."/>
            <person name="Shigenobu S."/>
        </authorList>
    </citation>
    <scope>NUCLEOTIDE SEQUENCE [LARGE SCALE GENOMIC DNA]</scope>
    <source>
        <plasmid evidence="2 3">p2</plasmid>
    </source>
</reference>
<dbReference type="KEGG" id="buo:BRPE64_ECDS00810"/>
<geneLocation type="plasmid" evidence="2 3">
    <name>p2</name>
</geneLocation>
<dbReference type="SUPFAM" id="SSF50129">
    <property type="entry name" value="GroES-like"/>
    <property type="match status" value="1"/>
</dbReference>
<dbReference type="InterPro" id="IPR013154">
    <property type="entry name" value="ADH-like_N"/>
</dbReference>
<evidence type="ECO:0000313" key="2">
    <source>
        <dbReference type="EMBL" id="BAN28239.1"/>
    </source>
</evidence>
<dbReference type="PATRIC" id="fig|758793.3.peg.6421"/>
<accession>R4WUN7</accession>